<organism evidence="2 3">
    <name type="scientific">Mollisia scopiformis</name>
    <name type="common">Conifer needle endophyte fungus</name>
    <name type="synonym">Phialocephala scopiformis</name>
    <dbReference type="NCBI Taxonomy" id="149040"/>
    <lineage>
        <taxon>Eukaryota</taxon>
        <taxon>Fungi</taxon>
        <taxon>Dikarya</taxon>
        <taxon>Ascomycota</taxon>
        <taxon>Pezizomycotina</taxon>
        <taxon>Leotiomycetes</taxon>
        <taxon>Helotiales</taxon>
        <taxon>Mollisiaceae</taxon>
        <taxon>Mollisia</taxon>
    </lineage>
</organism>
<proteinExistence type="predicted"/>
<dbReference type="KEGG" id="psco:LY89DRAFT_742783"/>
<dbReference type="GeneID" id="28830598"/>
<feature type="region of interest" description="Disordered" evidence="1">
    <location>
        <begin position="120"/>
        <end position="147"/>
    </location>
</feature>
<dbReference type="OrthoDB" id="5280464at2759"/>
<reference evidence="2 3" key="1">
    <citation type="submission" date="2015-10" db="EMBL/GenBank/DDBJ databases">
        <title>Full genome of DAOMC 229536 Phialocephala scopiformis, a fungal endophyte of spruce producing the potent anti-insectan compound rugulosin.</title>
        <authorList>
            <consortium name="DOE Joint Genome Institute"/>
            <person name="Walker A.K."/>
            <person name="Frasz S.L."/>
            <person name="Seifert K.A."/>
            <person name="Miller J.D."/>
            <person name="Mondo S.J."/>
            <person name="Labutti K."/>
            <person name="Lipzen A."/>
            <person name="Dockter R."/>
            <person name="Kennedy M."/>
            <person name="Grigoriev I.V."/>
            <person name="Spatafora J.W."/>
        </authorList>
    </citation>
    <scope>NUCLEOTIDE SEQUENCE [LARGE SCALE GENOMIC DNA]</scope>
    <source>
        <strain evidence="2 3">CBS 120377</strain>
    </source>
</reference>
<evidence type="ECO:0000256" key="1">
    <source>
        <dbReference type="SAM" id="MobiDB-lite"/>
    </source>
</evidence>
<evidence type="ECO:0000313" key="2">
    <source>
        <dbReference type="EMBL" id="KUJ07555.1"/>
    </source>
</evidence>
<gene>
    <name evidence="2" type="ORF">LY89DRAFT_742783</name>
</gene>
<sequence length="147" mass="16495">MIDSFLSATPELLTCIFRSCDGLPQILSLAKLYNEPFFKAKEDGHDGFLGRCEDVLRAEAAGSWTLGDMSDEDVLFLRQFAVNNFDMVDHCPTGKWRNDYYEAVFGPFASWLIGDGRSRARQENVGSSSDEQDEDEEPGDGKKRAIQ</sequence>
<evidence type="ECO:0000313" key="3">
    <source>
        <dbReference type="Proteomes" id="UP000070700"/>
    </source>
</evidence>
<dbReference type="Proteomes" id="UP000070700">
    <property type="component" value="Unassembled WGS sequence"/>
</dbReference>
<name>A0A132B569_MOLSC</name>
<dbReference type="InParanoid" id="A0A132B569"/>
<dbReference type="EMBL" id="KQ947439">
    <property type="protein sequence ID" value="KUJ07555.1"/>
    <property type="molecule type" value="Genomic_DNA"/>
</dbReference>
<dbReference type="AlphaFoldDB" id="A0A132B569"/>
<keyword evidence="3" id="KW-1185">Reference proteome</keyword>
<protein>
    <submittedName>
        <fullName evidence="2">Uncharacterized protein</fullName>
    </submittedName>
</protein>
<dbReference type="RefSeq" id="XP_018061910.1">
    <property type="nucleotide sequence ID" value="XM_018220872.1"/>
</dbReference>
<accession>A0A132B569</accession>